<evidence type="ECO:0000256" key="14">
    <source>
        <dbReference type="ARBA" id="ARBA00023010"/>
    </source>
</evidence>
<dbReference type="PANTHER" id="PTHR21622:SF0">
    <property type="entry name" value="COILED-COIL-HELIX-COILED-COIL-HELIX DOMAIN CONTAINING 4"/>
    <property type="match status" value="1"/>
</dbReference>
<evidence type="ECO:0000256" key="3">
    <source>
        <dbReference type="ARBA" id="ARBA00004164"/>
    </source>
</evidence>
<keyword evidence="23" id="KW-1185">Reference proteome</keyword>
<dbReference type="AlphaFoldDB" id="A0A084B2M4"/>
<evidence type="ECO:0000256" key="10">
    <source>
        <dbReference type="ARBA" id="ARBA00022946"/>
    </source>
</evidence>
<keyword evidence="16" id="KW-0472">Membrane</keyword>
<feature type="compositionally biased region" description="Polar residues" evidence="21">
    <location>
        <begin position="256"/>
        <end position="284"/>
    </location>
</feature>
<dbReference type="PROSITE" id="PS51808">
    <property type="entry name" value="CHCH"/>
    <property type="match status" value="1"/>
</dbReference>
<keyword evidence="13" id="KW-0560">Oxidoreductase</keyword>
<accession>A0A084B2M4</accession>
<dbReference type="GO" id="GO:0005743">
    <property type="term" value="C:mitochondrial inner membrane"/>
    <property type="evidence" value="ECO:0007669"/>
    <property type="project" value="UniProtKB-SubCell"/>
</dbReference>
<dbReference type="GO" id="GO:0015035">
    <property type="term" value="F:protein-disulfide reductase activity"/>
    <property type="evidence" value="ECO:0007669"/>
    <property type="project" value="InterPro"/>
</dbReference>
<dbReference type="OrthoDB" id="7481291at2759"/>
<evidence type="ECO:0000256" key="8">
    <source>
        <dbReference type="ARBA" id="ARBA00022792"/>
    </source>
</evidence>
<feature type="compositionally biased region" description="Polar residues" evidence="21">
    <location>
        <begin position="131"/>
        <end position="146"/>
    </location>
</feature>
<evidence type="ECO:0000256" key="20">
    <source>
        <dbReference type="ARBA" id="ARBA00033150"/>
    </source>
</evidence>
<comment type="subunit">
    <text evidence="4">Monomer.</text>
</comment>
<comment type="cofactor">
    <cofactor evidence="1">
        <name>Zn(2+)</name>
        <dbReference type="ChEBI" id="CHEBI:29105"/>
    </cofactor>
</comment>
<feature type="region of interest" description="Disordered" evidence="21">
    <location>
        <begin position="235"/>
        <end position="336"/>
    </location>
</feature>
<evidence type="ECO:0000256" key="11">
    <source>
        <dbReference type="ARBA" id="ARBA00022968"/>
    </source>
</evidence>
<comment type="cofactor">
    <cofactor evidence="2">
        <name>Cu(2+)</name>
        <dbReference type="ChEBI" id="CHEBI:29036"/>
    </cofactor>
</comment>
<feature type="compositionally biased region" description="Basic and acidic residues" evidence="21">
    <location>
        <begin position="100"/>
        <end position="110"/>
    </location>
</feature>
<keyword evidence="10" id="KW-0809">Transit peptide</keyword>
<dbReference type="GO" id="GO:0005758">
    <property type="term" value="C:mitochondrial intermembrane space"/>
    <property type="evidence" value="ECO:0007669"/>
    <property type="project" value="TreeGrafter"/>
</dbReference>
<dbReference type="InterPro" id="IPR039289">
    <property type="entry name" value="CHCHD4"/>
</dbReference>
<evidence type="ECO:0000256" key="17">
    <source>
        <dbReference type="ARBA" id="ARBA00023157"/>
    </source>
</evidence>
<feature type="compositionally biased region" description="Basic and acidic residues" evidence="21">
    <location>
        <begin position="322"/>
        <end position="336"/>
    </location>
</feature>
<evidence type="ECO:0000313" key="23">
    <source>
        <dbReference type="Proteomes" id="UP000028045"/>
    </source>
</evidence>
<gene>
    <name evidence="22" type="ORF">S7711_06555</name>
</gene>
<evidence type="ECO:0000256" key="1">
    <source>
        <dbReference type="ARBA" id="ARBA00001947"/>
    </source>
</evidence>
<evidence type="ECO:0000256" key="9">
    <source>
        <dbReference type="ARBA" id="ARBA00022927"/>
    </source>
</evidence>
<evidence type="ECO:0000256" key="6">
    <source>
        <dbReference type="ARBA" id="ARBA00022448"/>
    </source>
</evidence>
<evidence type="ECO:0000256" key="15">
    <source>
        <dbReference type="ARBA" id="ARBA00023128"/>
    </source>
</evidence>
<evidence type="ECO:0000256" key="13">
    <source>
        <dbReference type="ARBA" id="ARBA00023002"/>
    </source>
</evidence>
<dbReference type="HOGENOM" id="CLU_054990_0_1_1"/>
<dbReference type="Proteomes" id="UP000028045">
    <property type="component" value="Unassembled WGS sequence"/>
</dbReference>
<feature type="compositionally biased region" description="Polar residues" evidence="21">
    <location>
        <begin position="115"/>
        <end position="124"/>
    </location>
</feature>
<dbReference type="PANTHER" id="PTHR21622">
    <property type="entry name" value="COILED-COIL-HELIX-COILED-COIL-HELIX DOMAIN CONTAINING 4"/>
    <property type="match status" value="1"/>
</dbReference>
<evidence type="ECO:0000256" key="19">
    <source>
        <dbReference type="ARBA" id="ARBA00024980"/>
    </source>
</evidence>
<evidence type="ECO:0000256" key="21">
    <source>
        <dbReference type="SAM" id="MobiDB-lite"/>
    </source>
</evidence>
<evidence type="ECO:0000256" key="4">
    <source>
        <dbReference type="ARBA" id="ARBA00011245"/>
    </source>
</evidence>
<protein>
    <recommendedName>
        <fullName evidence="5">Mitochondrial intermembrane space import and assembly protein 40</fullName>
    </recommendedName>
    <alternativeName>
        <fullName evidence="20">Mitochondrial import inner membrane translocase TIM40</fullName>
    </alternativeName>
</protein>
<keyword evidence="14" id="KW-0811">Translocation</keyword>
<keyword evidence="15" id="KW-0496">Mitochondrion</keyword>
<keyword evidence="18" id="KW-0676">Redox-active center</keyword>
<keyword evidence="8" id="KW-0999">Mitochondrion inner membrane</keyword>
<keyword evidence="9" id="KW-0653">Protein transport</keyword>
<sequence>MYRTTTRVALRPALHGLRTTTARAAQRRLASTSSPADKPRSWKSSALRWGLAGAALYYYNTSNVFAAEPLRLEQTLKAPATFADEDLPTVDAIVEEKRKQLKSKVEKKPEPIASEKSTVATESAATAPKQPASSDSGTPGAESATTAISPEAMEEEAGQQGAFNPETGEINWDCPCLGGMANGPCGEEFKTAFSCFIYSEEEPKGMDCIDKFQGMQECFRKYPDVYGGELLDDELEEDAEVPPEGTLVAKDDAIATDSTAEVPSNATAETKASAPTSPETSSLPAAQAEGAAPVWADATSDNKDPEKRAPLPGDVQKEEEEKDAHGEPVKLVVTRD</sequence>
<comment type="function">
    <text evidence="19">Required for the import and folding of small cysteine-containing proteins (small Tim) in the mitochondrial intermembrane space (IMS). Forms a redox cycle with ERV1 that involves a disulfide relay system. Precursor proteins to be imported into the IMS are translocated in their reduced form into the mitochondria. The oxidized form of MIA40 forms a transient intermolecular disulfide bridge with the reduced precursor protein, resulting in oxidation of the precursor protein that now contains an intramolecular disulfide bond and is able to undergo folding in the IMS.</text>
</comment>
<evidence type="ECO:0000256" key="18">
    <source>
        <dbReference type="ARBA" id="ARBA00023284"/>
    </source>
</evidence>
<evidence type="ECO:0000256" key="7">
    <source>
        <dbReference type="ARBA" id="ARBA00022692"/>
    </source>
</evidence>
<keyword evidence="17" id="KW-1015">Disulfide bond</keyword>
<keyword evidence="12" id="KW-1133">Transmembrane helix</keyword>
<dbReference type="GO" id="GO:0045041">
    <property type="term" value="P:protein import into mitochondrial intermembrane space"/>
    <property type="evidence" value="ECO:0007669"/>
    <property type="project" value="InterPro"/>
</dbReference>
<reference evidence="22 23" key="1">
    <citation type="journal article" date="2014" name="BMC Genomics">
        <title>Comparative genome sequencing reveals chemotype-specific gene clusters in the toxigenic black mold Stachybotrys.</title>
        <authorList>
            <person name="Semeiks J."/>
            <person name="Borek D."/>
            <person name="Otwinowski Z."/>
            <person name="Grishin N.V."/>
        </authorList>
    </citation>
    <scope>NUCLEOTIDE SEQUENCE [LARGE SCALE GENOMIC DNA]</scope>
    <source>
        <strain evidence="23">CBS 109288 / IBT 7711</strain>
    </source>
</reference>
<keyword evidence="11" id="KW-0735">Signal-anchor</keyword>
<feature type="region of interest" description="Disordered" evidence="21">
    <location>
        <begin position="100"/>
        <end position="146"/>
    </location>
</feature>
<evidence type="ECO:0000256" key="5">
    <source>
        <dbReference type="ARBA" id="ARBA00013714"/>
    </source>
</evidence>
<dbReference type="FunFam" id="1.10.287.2900:FF:000002">
    <property type="entry name" value="Mitochondrial intermembrane space import and assembly protein"/>
    <property type="match status" value="1"/>
</dbReference>
<evidence type="ECO:0000256" key="12">
    <source>
        <dbReference type="ARBA" id="ARBA00022989"/>
    </source>
</evidence>
<organism evidence="22 23">
    <name type="scientific">Stachybotrys chartarum (strain CBS 109288 / IBT 7711)</name>
    <name type="common">Toxic black mold</name>
    <name type="synonym">Stilbospora chartarum</name>
    <dbReference type="NCBI Taxonomy" id="1280523"/>
    <lineage>
        <taxon>Eukaryota</taxon>
        <taxon>Fungi</taxon>
        <taxon>Dikarya</taxon>
        <taxon>Ascomycota</taxon>
        <taxon>Pezizomycotina</taxon>
        <taxon>Sordariomycetes</taxon>
        <taxon>Hypocreomycetidae</taxon>
        <taxon>Hypocreales</taxon>
        <taxon>Stachybotryaceae</taxon>
        <taxon>Stachybotrys</taxon>
    </lineage>
</organism>
<evidence type="ECO:0000256" key="16">
    <source>
        <dbReference type="ARBA" id="ARBA00023136"/>
    </source>
</evidence>
<dbReference type="Gene3D" id="1.10.287.2900">
    <property type="match status" value="1"/>
</dbReference>
<keyword evidence="6" id="KW-0813">Transport</keyword>
<comment type="subcellular location">
    <subcellularLocation>
        <location evidence="3">Mitochondrion inner membrane</location>
        <topology evidence="3">Single-pass type II membrane protein</topology>
        <orientation evidence="3">Intermembrane side</orientation>
    </subcellularLocation>
</comment>
<evidence type="ECO:0000313" key="22">
    <source>
        <dbReference type="EMBL" id="KEY71803.1"/>
    </source>
</evidence>
<name>A0A084B2M4_STACB</name>
<dbReference type="EMBL" id="KL648196">
    <property type="protein sequence ID" value="KEY71803.1"/>
    <property type="molecule type" value="Genomic_DNA"/>
</dbReference>
<keyword evidence="7" id="KW-0812">Transmembrane</keyword>
<proteinExistence type="predicted"/>
<evidence type="ECO:0000256" key="2">
    <source>
        <dbReference type="ARBA" id="ARBA00001973"/>
    </source>
</evidence>
<feature type="compositionally biased region" description="Basic and acidic residues" evidence="21">
    <location>
        <begin position="300"/>
        <end position="309"/>
    </location>
</feature>